<accession>A0A8C2WGL7</accession>
<reference evidence="2" key="2">
    <citation type="submission" date="2025-09" db="UniProtKB">
        <authorList>
            <consortium name="Ensembl"/>
        </authorList>
    </citation>
    <scope>IDENTIFICATION</scope>
</reference>
<dbReference type="PANTHER" id="PTHR35347:SF1">
    <property type="entry name" value="COILED-COIL DOMAIN-CONTAINING PROTEIN 175"/>
    <property type="match status" value="1"/>
</dbReference>
<evidence type="ECO:0000313" key="2">
    <source>
        <dbReference type="Ensembl" id="ENSCLMP00005002062.1"/>
    </source>
</evidence>
<evidence type="ECO:0000256" key="1">
    <source>
        <dbReference type="SAM" id="Coils"/>
    </source>
</evidence>
<reference evidence="2" key="1">
    <citation type="submission" date="2025-08" db="UniProtKB">
        <authorList>
            <consortium name="Ensembl"/>
        </authorList>
    </citation>
    <scope>IDENTIFICATION</scope>
</reference>
<name>A0A8C2WGL7_CYCLU</name>
<protein>
    <submittedName>
        <fullName evidence="2">Uncharacterized protein</fullName>
    </submittedName>
</protein>
<keyword evidence="1" id="KW-0175">Coiled coil</keyword>
<dbReference type="AlphaFoldDB" id="A0A8C2WGL7"/>
<dbReference type="PANTHER" id="PTHR35347">
    <property type="entry name" value="COILED-COIL DOMAIN-CONTAINING PROTEIN 175"/>
    <property type="match status" value="1"/>
</dbReference>
<dbReference type="GeneTree" id="ENSGT00940000177894"/>
<feature type="coiled-coil region" evidence="1">
    <location>
        <begin position="110"/>
        <end position="144"/>
    </location>
</feature>
<sequence>MADVAAARASNTEEIEQLHKDLNAVSHQQEATVKRRETLLSQKEALYLEREQVKAEHEEIIAVQNEQITLKYGSQKELDETKDRINALKSCITAVKQDKVTLQQKMALEREAFTVKKDNLYREVDQAKDKVNQQKQLIERSRGELDIINYKKRETHDHLSTLIIDMLKEVVAKWNEEQSRHQRLNTLTSEFRRRRTDLKLLIQGLKEKTGSLLQPKEDMKTELEELRESYMDVLDEQASELRAVEMSIYDNGVKLEQVSMENSRLHLCIRQMTEDVDGVREDKERYWQEVHQFKRNIKTLFESLQDAWKEDSLVTLDGQNSDGVLLVSSSAMLNHLKTRRQQLGNVSTLLHHQMLDFSKRLGDKTIV</sequence>
<dbReference type="InterPro" id="IPR038834">
    <property type="entry name" value="CCDC175"/>
</dbReference>
<evidence type="ECO:0000313" key="3">
    <source>
        <dbReference type="Proteomes" id="UP000694565"/>
    </source>
</evidence>
<keyword evidence="3" id="KW-1185">Reference proteome</keyword>
<proteinExistence type="predicted"/>
<organism evidence="2 3">
    <name type="scientific">Cyclopterus lumpus</name>
    <name type="common">Lumpsucker</name>
    <dbReference type="NCBI Taxonomy" id="8103"/>
    <lineage>
        <taxon>Eukaryota</taxon>
        <taxon>Metazoa</taxon>
        <taxon>Chordata</taxon>
        <taxon>Craniata</taxon>
        <taxon>Vertebrata</taxon>
        <taxon>Euteleostomi</taxon>
        <taxon>Actinopterygii</taxon>
        <taxon>Neopterygii</taxon>
        <taxon>Teleostei</taxon>
        <taxon>Neoteleostei</taxon>
        <taxon>Acanthomorphata</taxon>
        <taxon>Eupercaria</taxon>
        <taxon>Perciformes</taxon>
        <taxon>Cottioidei</taxon>
        <taxon>Cottales</taxon>
        <taxon>Cyclopteridae</taxon>
        <taxon>Cyclopterus</taxon>
    </lineage>
</organism>
<dbReference type="Ensembl" id="ENSCLMT00005002164.1">
    <property type="protein sequence ID" value="ENSCLMP00005002062.1"/>
    <property type="gene ID" value="ENSCLMG00005001074.1"/>
</dbReference>
<dbReference type="Proteomes" id="UP000694565">
    <property type="component" value="Unplaced"/>
</dbReference>